<comment type="caution">
    <text evidence="2">The sequence shown here is derived from an EMBL/GenBank/DDBJ whole genome shotgun (WGS) entry which is preliminary data.</text>
</comment>
<keyword evidence="1" id="KW-0812">Transmembrane</keyword>
<feature type="transmembrane region" description="Helical" evidence="1">
    <location>
        <begin position="66"/>
        <end position="88"/>
    </location>
</feature>
<keyword evidence="3" id="KW-1185">Reference proteome</keyword>
<keyword evidence="1" id="KW-1133">Transmembrane helix</keyword>
<gene>
    <name evidence="2" type="ORF">HaLaN_01004</name>
</gene>
<accession>A0A699Y8I6</accession>
<evidence type="ECO:0000256" key="1">
    <source>
        <dbReference type="SAM" id="Phobius"/>
    </source>
</evidence>
<keyword evidence="1" id="KW-0472">Membrane</keyword>
<reference evidence="2 3" key="1">
    <citation type="submission" date="2020-02" db="EMBL/GenBank/DDBJ databases">
        <title>Draft genome sequence of Haematococcus lacustris strain NIES-144.</title>
        <authorList>
            <person name="Morimoto D."/>
            <person name="Nakagawa S."/>
            <person name="Yoshida T."/>
            <person name="Sawayama S."/>
        </authorList>
    </citation>
    <scope>NUCLEOTIDE SEQUENCE [LARGE SCALE GENOMIC DNA]</scope>
    <source>
        <strain evidence="2 3">NIES-144</strain>
    </source>
</reference>
<dbReference type="Proteomes" id="UP000485058">
    <property type="component" value="Unassembled WGS sequence"/>
</dbReference>
<sequence>MTHPTAAVTAVYPTSLMSAFGVGVGDMQDIASLTVFLIALDCQYFDTDATFINQEFGDACWALPNLAHVSISAFSLIVFVVMASLMIMGEDHTGL</sequence>
<dbReference type="EMBL" id="BLLF01000036">
    <property type="protein sequence ID" value="GFH06383.1"/>
    <property type="molecule type" value="Genomic_DNA"/>
</dbReference>
<evidence type="ECO:0000313" key="2">
    <source>
        <dbReference type="EMBL" id="GFH06383.1"/>
    </source>
</evidence>
<organism evidence="2 3">
    <name type="scientific">Haematococcus lacustris</name>
    <name type="common">Green alga</name>
    <name type="synonym">Haematococcus pluvialis</name>
    <dbReference type="NCBI Taxonomy" id="44745"/>
    <lineage>
        <taxon>Eukaryota</taxon>
        <taxon>Viridiplantae</taxon>
        <taxon>Chlorophyta</taxon>
        <taxon>core chlorophytes</taxon>
        <taxon>Chlorophyceae</taxon>
        <taxon>CS clade</taxon>
        <taxon>Chlamydomonadales</taxon>
        <taxon>Haematococcaceae</taxon>
        <taxon>Haematococcus</taxon>
    </lineage>
</organism>
<name>A0A699Y8I6_HAELA</name>
<evidence type="ECO:0000313" key="3">
    <source>
        <dbReference type="Proteomes" id="UP000485058"/>
    </source>
</evidence>
<protein>
    <submittedName>
        <fullName evidence="2">PAS domain-containing protein</fullName>
    </submittedName>
</protein>
<dbReference type="AlphaFoldDB" id="A0A699Y8I6"/>
<proteinExistence type="predicted"/>